<dbReference type="PROSITE" id="PS50222">
    <property type="entry name" value="EF_HAND_2"/>
    <property type="match status" value="2"/>
</dbReference>
<name>A0A0S4JNE6_BODSA</name>
<evidence type="ECO:0000256" key="3">
    <source>
        <dbReference type="SAM" id="MobiDB-lite"/>
    </source>
</evidence>
<dbReference type="Proteomes" id="UP000051952">
    <property type="component" value="Unassembled WGS sequence"/>
</dbReference>
<keyword evidence="1" id="KW-0106">Calcium</keyword>
<dbReference type="PROSITE" id="PS50082">
    <property type="entry name" value="WD_REPEATS_2"/>
    <property type="match status" value="1"/>
</dbReference>
<accession>A0A0S4JNE6</accession>
<dbReference type="PROSITE" id="PS50294">
    <property type="entry name" value="WD_REPEATS_REGION"/>
    <property type="match status" value="1"/>
</dbReference>
<feature type="compositionally biased region" description="Low complexity" evidence="3">
    <location>
        <begin position="58"/>
        <end position="68"/>
    </location>
</feature>
<reference evidence="6" key="1">
    <citation type="submission" date="2015-09" db="EMBL/GenBank/DDBJ databases">
        <authorList>
            <consortium name="Pathogen Informatics"/>
        </authorList>
    </citation>
    <scope>NUCLEOTIDE SEQUENCE [LARGE SCALE GENOMIC DNA]</scope>
    <source>
        <strain evidence="6">Lake Konstanz</strain>
    </source>
</reference>
<keyword evidence="2" id="KW-0853">WD repeat</keyword>
<feature type="domain" description="EF-hand" evidence="4">
    <location>
        <begin position="263"/>
        <end position="298"/>
    </location>
</feature>
<sequence length="646" mass="71229">MGCGSSISVGQETEPSRSTKSSSASPQMTRHVAPAAVDGTPAFLTPEREPAPSHPPAEVGEVLVGVVEPIIDSPPVQREPSASNHSPDHPFASVSDGEFEAQFDKVSDHFERSGSAPSVNSQFLDVGAADSSPKGRYRSKSVARLEKISRTRQQEQNEDKPFEDFVVVSQDSFSFSMKKDEMSASTVAVRTRRLSSIYNEFATSVDAFLKANGDRDDNETNSQTGGVDDSSLRKIFNLLDQHQTGEVSQDSLVEGFKRMGHTKTLSTLTTYFECADSNHDGLLQWDEFSKFFRYLTGTDFVSADDADIDTLPPPRPRTRNYSTILVSMRTYRSEPLPSQAGRTSQAGRIKCTALSEHRKMYAVSHRNDKNVNLYNFDGSRVRILSGHSDSLLGIAFSSDRKIVASVSRDCMLILWDCTVGHAVNTVQHPGIVTAVCFSHDGKNIYTGCQDNLVRRFSGSKCHLKAVLDHLPRAELGVTVALACQHHANKQIVFSRSCDRGAIVADANTLRITTVLEGHKSMVWQAHFRADGTKLLTSCEKFVKVWSTDVYAPLFVLDSECFVTEKGIARNSKPKLWTTASFCPPRYGPMIVVFNTDTNMMFVDSDTGKLILSHNFKSSIYSATVSLDSAIILCGDDWGNMYKFTLL</sequence>
<organism evidence="5 6">
    <name type="scientific">Bodo saltans</name>
    <name type="common">Flagellated protozoan</name>
    <dbReference type="NCBI Taxonomy" id="75058"/>
    <lineage>
        <taxon>Eukaryota</taxon>
        <taxon>Discoba</taxon>
        <taxon>Euglenozoa</taxon>
        <taxon>Kinetoplastea</taxon>
        <taxon>Metakinetoplastina</taxon>
        <taxon>Eubodonida</taxon>
        <taxon>Bodonidae</taxon>
        <taxon>Bodo</taxon>
    </lineage>
</organism>
<dbReference type="InterPro" id="IPR015943">
    <property type="entry name" value="WD40/YVTN_repeat-like_dom_sf"/>
</dbReference>
<feature type="region of interest" description="Disordered" evidence="3">
    <location>
        <begin position="109"/>
        <end position="142"/>
    </location>
</feature>
<feature type="compositionally biased region" description="Polar residues" evidence="3">
    <location>
        <begin position="1"/>
        <end position="13"/>
    </location>
</feature>
<dbReference type="InterPro" id="IPR001680">
    <property type="entry name" value="WD40_rpt"/>
</dbReference>
<dbReference type="InterPro" id="IPR018247">
    <property type="entry name" value="EF_Hand_1_Ca_BS"/>
</dbReference>
<dbReference type="EMBL" id="CYKH01002116">
    <property type="protein sequence ID" value="CUG93057.1"/>
    <property type="molecule type" value="Genomic_DNA"/>
</dbReference>
<dbReference type="Gene3D" id="1.10.238.10">
    <property type="entry name" value="EF-hand"/>
    <property type="match status" value="1"/>
</dbReference>
<gene>
    <name evidence="5" type="ORF">BSAL_40540</name>
</gene>
<dbReference type="GO" id="GO:0005509">
    <property type="term" value="F:calcium ion binding"/>
    <property type="evidence" value="ECO:0007669"/>
    <property type="project" value="InterPro"/>
</dbReference>
<dbReference type="InterPro" id="IPR036322">
    <property type="entry name" value="WD40_repeat_dom_sf"/>
</dbReference>
<dbReference type="PROSITE" id="PS00018">
    <property type="entry name" value="EF_HAND_1"/>
    <property type="match status" value="1"/>
</dbReference>
<dbReference type="PANTHER" id="PTHR19879">
    <property type="entry name" value="TRANSCRIPTION INITIATION FACTOR TFIID"/>
    <property type="match status" value="1"/>
</dbReference>
<feature type="compositionally biased region" description="Low complexity" evidence="3">
    <location>
        <begin position="16"/>
        <end position="25"/>
    </location>
</feature>
<feature type="domain" description="EF-hand" evidence="4">
    <location>
        <begin position="227"/>
        <end position="262"/>
    </location>
</feature>
<evidence type="ECO:0000313" key="6">
    <source>
        <dbReference type="Proteomes" id="UP000051952"/>
    </source>
</evidence>
<keyword evidence="6" id="KW-1185">Reference proteome</keyword>
<dbReference type="SUPFAM" id="SSF47473">
    <property type="entry name" value="EF-hand"/>
    <property type="match status" value="1"/>
</dbReference>
<dbReference type="Pfam" id="PF00400">
    <property type="entry name" value="WD40"/>
    <property type="match status" value="3"/>
</dbReference>
<dbReference type="InterPro" id="IPR011992">
    <property type="entry name" value="EF-hand-dom_pair"/>
</dbReference>
<dbReference type="Pfam" id="PF13499">
    <property type="entry name" value="EF-hand_7"/>
    <property type="match status" value="1"/>
</dbReference>
<dbReference type="AlphaFoldDB" id="A0A0S4JNE6"/>
<proteinExistence type="predicted"/>
<evidence type="ECO:0000259" key="4">
    <source>
        <dbReference type="PROSITE" id="PS50222"/>
    </source>
</evidence>
<dbReference type="OrthoDB" id="538223at2759"/>
<feature type="repeat" description="WD" evidence="2">
    <location>
        <begin position="384"/>
        <end position="425"/>
    </location>
</feature>
<dbReference type="SMART" id="SM00320">
    <property type="entry name" value="WD40"/>
    <property type="match status" value="3"/>
</dbReference>
<evidence type="ECO:0000313" key="5">
    <source>
        <dbReference type="EMBL" id="CUG93057.1"/>
    </source>
</evidence>
<dbReference type="PANTHER" id="PTHR19879:SF9">
    <property type="entry name" value="TRANSCRIPTION INITIATION FACTOR TFIID SUBUNIT 5"/>
    <property type="match status" value="1"/>
</dbReference>
<dbReference type="VEuPathDB" id="TriTrypDB:BSAL_40540"/>
<evidence type="ECO:0000256" key="1">
    <source>
        <dbReference type="ARBA" id="ARBA00022837"/>
    </source>
</evidence>
<feature type="region of interest" description="Disordered" evidence="3">
    <location>
        <begin position="1"/>
        <end position="94"/>
    </location>
</feature>
<dbReference type="Gene3D" id="2.130.10.10">
    <property type="entry name" value="YVTN repeat-like/Quinoprotein amine dehydrogenase"/>
    <property type="match status" value="2"/>
</dbReference>
<evidence type="ECO:0000256" key="2">
    <source>
        <dbReference type="PROSITE-ProRule" id="PRU00221"/>
    </source>
</evidence>
<dbReference type="InterPro" id="IPR002048">
    <property type="entry name" value="EF_hand_dom"/>
</dbReference>
<dbReference type="SUPFAM" id="SSF50978">
    <property type="entry name" value="WD40 repeat-like"/>
    <property type="match status" value="1"/>
</dbReference>
<protein>
    <submittedName>
        <fullName evidence="5">WD40 repeat-containing protein, putative</fullName>
    </submittedName>
</protein>